<dbReference type="EMBL" id="DS636710">
    <property type="protein sequence ID" value="EEC01566.1"/>
    <property type="molecule type" value="Genomic_DNA"/>
</dbReference>
<evidence type="ECO:0000313" key="5">
    <source>
        <dbReference type="Proteomes" id="UP000001555"/>
    </source>
</evidence>
<feature type="compositionally biased region" description="Basic residues" evidence="2">
    <location>
        <begin position="184"/>
        <end position="194"/>
    </location>
</feature>
<accession>B7P4P4</accession>
<feature type="region of interest" description="Disordered" evidence="2">
    <location>
        <begin position="167"/>
        <end position="208"/>
    </location>
</feature>
<dbReference type="InParanoid" id="B7P4P4"/>
<dbReference type="AlphaFoldDB" id="B7P4P4"/>
<organism>
    <name type="scientific">Ixodes scapularis</name>
    <name type="common">Black-legged tick</name>
    <name type="synonym">Deer tick</name>
    <dbReference type="NCBI Taxonomy" id="6945"/>
    <lineage>
        <taxon>Eukaryota</taxon>
        <taxon>Metazoa</taxon>
        <taxon>Ecdysozoa</taxon>
        <taxon>Arthropoda</taxon>
        <taxon>Chelicerata</taxon>
        <taxon>Arachnida</taxon>
        <taxon>Acari</taxon>
        <taxon>Parasitiformes</taxon>
        <taxon>Ixodida</taxon>
        <taxon>Ixodoidea</taxon>
        <taxon>Ixodidae</taxon>
        <taxon>Ixodinae</taxon>
        <taxon>Ixodes</taxon>
    </lineage>
</organism>
<dbReference type="VEuPathDB" id="VectorBase:ISCW015793"/>
<dbReference type="EMBL" id="ABJB010913039">
    <property type="status" value="NOT_ANNOTATED_CDS"/>
    <property type="molecule type" value="Genomic_DNA"/>
</dbReference>
<proteinExistence type="predicted"/>
<feature type="region of interest" description="Disordered" evidence="2">
    <location>
        <begin position="224"/>
        <end position="267"/>
    </location>
</feature>
<reference evidence="3 5" key="1">
    <citation type="submission" date="2008-03" db="EMBL/GenBank/DDBJ databases">
        <title>Annotation of Ixodes scapularis.</title>
        <authorList>
            <consortium name="Ixodes scapularis Genome Project Consortium"/>
            <person name="Caler E."/>
            <person name="Hannick L.I."/>
            <person name="Bidwell S."/>
            <person name="Joardar V."/>
            <person name="Thiagarajan M."/>
            <person name="Amedeo P."/>
            <person name="Galinsky K.J."/>
            <person name="Schobel S."/>
            <person name="Inman J."/>
            <person name="Hostetler J."/>
            <person name="Miller J."/>
            <person name="Hammond M."/>
            <person name="Megy K."/>
            <person name="Lawson D."/>
            <person name="Kodira C."/>
            <person name="Sutton G."/>
            <person name="Meyer J."/>
            <person name="Hill C.A."/>
            <person name="Birren B."/>
            <person name="Nene V."/>
            <person name="Collins F."/>
            <person name="Alarcon-Chaidez F."/>
            <person name="Wikel S."/>
            <person name="Strausberg R."/>
        </authorList>
    </citation>
    <scope>NUCLEOTIDE SEQUENCE [LARGE SCALE GENOMIC DNA]</scope>
    <source>
        <strain evidence="5">Wikel</strain>
        <strain evidence="3">Wikel colony</strain>
    </source>
</reference>
<keyword evidence="1" id="KW-0175">Coiled coil</keyword>
<sequence>MSVLSHALQKVAAEQDRPMAERLSSMFSRLSLLEKYMDDLTTERRNLKNELLTLQDENLHLQMALNRERKKVSRAWSQADPASLPRDVTPPRRCGRYRCPHQDPEQDPHRSLLPLILPWKLNCTNENDLLDLDDVDEEASAGDFHTASISTIIRRYRAITSLLSWNGTSSDCPPRRPPRTPGGTKKHHHRRHERHGSSGSRHAHQVPNNAHNWEDHIPEFYSDEHSWEPALSEHNYGEPGPSTSRAALLTGSPCQFSKPAYQPLSLD</sequence>
<dbReference type="EnsemblMetazoa" id="ISCW015793-RA">
    <property type="protein sequence ID" value="ISCW015793-PA"/>
    <property type="gene ID" value="ISCW015793"/>
</dbReference>
<evidence type="ECO:0000256" key="2">
    <source>
        <dbReference type="SAM" id="MobiDB-lite"/>
    </source>
</evidence>
<protein>
    <submittedName>
        <fullName evidence="3 4">Uncharacterized protein</fullName>
    </submittedName>
</protein>
<reference evidence="4" key="2">
    <citation type="submission" date="2020-05" db="UniProtKB">
        <authorList>
            <consortium name="EnsemblMetazoa"/>
        </authorList>
    </citation>
    <scope>IDENTIFICATION</scope>
    <source>
        <strain evidence="4">wikel</strain>
    </source>
</reference>
<evidence type="ECO:0000313" key="3">
    <source>
        <dbReference type="EMBL" id="EEC01566.1"/>
    </source>
</evidence>
<feature type="coiled-coil region" evidence="1">
    <location>
        <begin position="30"/>
        <end position="64"/>
    </location>
</feature>
<dbReference type="Proteomes" id="UP000001555">
    <property type="component" value="Unassembled WGS sequence"/>
</dbReference>
<evidence type="ECO:0000313" key="4">
    <source>
        <dbReference type="EnsemblMetazoa" id="ISCW015793-PA"/>
    </source>
</evidence>
<gene>
    <name evidence="3" type="ORF">IscW_ISCW015793</name>
</gene>
<dbReference type="HOGENOM" id="CLU_1043094_0_0_1"/>
<dbReference type="PaxDb" id="6945-B7P4P4"/>
<evidence type="ECO:0000256" key="1">
    <source>
        <dbReference type="SAM" id="Coils"/>
    </source>
</evidence>
<dbReference type="VEuPathDB" id="VectorBase:ISCI015793"/>
<name>B7P4P4_IXOSC</name>
<keyword evidence="5" id="KW-1185">Reference proteome</keyword>
<dbReference type="EMBL" id="ABJB010045069">
    <property type="status" value="NOT_ANNOTATED_CDS"/>
    <property type="molecule type" value="Genomic_DNA"/>
</dbReference>